<organism evidence="1 2">
    <name type="scientific">Pleurodeles waltl</name>
    <name type="common">Iberian ribbed newt</name>
    <dbReference type="NCBI Taxonomy" id="8319"/>
    <lineage>
        <taxon>Eukaryota</taxon>
        <taxon>Metazoa</taxon>
        <taxon>Chordata</taxon>
        <taxon>Craniata</taxon>
        <taxon>Vertebrata</taxon>
        <taxon>Euteleostomi</taxon>
        <taxon>Amphibia</taxon>
        <taxon>Batrachia</taxon>
        <taxon>Caudata</taxon>
        <taxon>Salamandroidea</taxon>
        <taxon>Salamandridae</taxon>
        <taxon>Pleurodelinae</taxon>
        <taxon>Pleurodeles</taxon>
    </lineage>
</organism>
<sequence>MYVRTFASFCKRYEIFGAWLSRRQDGRHTVNLCRGLGIIRAILLSKWLPPDEFTNGLLQADVCRCCSNGGPRIGALAQIFLTLLGGRLGSHWT</sequence>
<protein>
    <submittedName>
        <fullName evidence="1">Uncharacterized protein</fullName>
    </submittedName>
</protein>
<keyword evidence="2" id="KW-1185">Reference proteome</keyword>
<gene>
    <name evidence="1" type="ORF">NDU88_001313</name>
</gene>
<accession>A0AAV7SYW5</accession>
<dbReference type="Proteomes" id="UP001066276">
    <property type="component" value="Chromosome 4_1"/>
</dbReference>
<comment type="caution">
    <text evidence="1">The sequence shown here is derived from an EMBL/GenBank/DDBJ whole genome shotgun (WGS) entry which is preliminary data.</text>
</comment>
<dbReference type="EMBL" id="JANPWB010000007">
    <property type="protein sequence ID" value="KAJ1169420.1"/>
    <property type="molecule type" value="Genomic_DNA"/>
</dbReference>
<evidence type="ECO:0000313" key="1">
    <source>
        <dbReference type="EMBL" id="KAJ1169420.1"/>
    </source>
</evidence>
<proteinExistence type="predicted"/>
<dbReference type="AlphaFoldDB" id="A0AAV7SYW5"/>
<reference evidence="1" key="1">
    <citation type="journal article" date="2022" name="bioRxiv">
        <title>Sequencing and chromosome-scale assembly of the giantPleurodeles waltlgenome.</title>
        <authorList>
            <person name="Brown T."/>
            <person name="Elewa A."/>
            <person name="Iarovenko S."/>
            <person name="Subramanian E."/>
            <person name="Araus A.J."/>
            <person name="Petzold A."/>
            <person name="Susuki M."/>
            <person name="Suzuki K.-i.T."/>
            <person name="Hayashi T."/>
            <person name="Toyoda A."/>
            <person name="Oliveira C."/>
            <person name="Osipova E."/>
            <person name="Leigh N.D."/>
            <person name="Simon A."/>
            <person name="Yun M.H."/>
        </authorList>
    </citation>
    <scope>NUCLEOTIDE SEQUENCE</scope>
    <source>
        <strain evidence="1">20211129_DDA</strain>
        <tissue evidence="1">Liver</tissue>
    </source>
</reference>
<evidence type="ECO:0000313" key="2">
    <source>
        <dbReference type="Proteomes" id="UP001066276"/>
    </source>
</evidence>
<name>A0AAV7SYW5_PLEWA</name>